<dbReference type="EMBL" id="MU001507">
    <property type="protein sequence ID" value="KAF2440536.1"/>
    <property type="molecule type" value="Genomic_DNA"/>
</dbReference>
<evidence type="ECO:0000313" key="2">
    <source>
        <dbReference type="EMBL" id="KAF2440536.1"/>
    </source>
</evidence>
<feature type="compositionally biased region" description="Low complexity" evidence="1">
    <location>
        <begin position="141"/>
        <end position="163"/>
    </location>
</feature>
<proteinExistence type="predicted"/>
<feature type="region of interest" description="Disordered" evidence="1">
    <location>
        <begin position="136"/>
        <end position="169"/>
    </location>
</feature>
<name>A0A9P4PAL8_9PLEO</name>
<dbReference type="Proteomes" id="UP000799764">
    <property type="component" value="Unassembled WGS sequence"/>
</dbReference>
<comment type="caution">
    <text evidence="2">The sequence shown here is derived from an EMBL/GenBank/DDBJ whole genome shotgun (WGS) entry which is preliminary data.</text>
</comment>
<reference evidence="2" key="1">
    <citation type="journal article" date="2020" name="Stud. Mycol.">
        <title>101 Dothideomycetes genomes: a test case for predicting lifestyles and emergence of pathogens.</title>
        <authorList>
            <person name="Haridas S."/>
            <person name="Albert R."/>
            <person name="Binder M."/>
            <person name="Bloem J."/>
            <person name="Labutti K."/>
            <person name="Salamov A."/>
            <person name="Andreopoulos B."/>
            <person name="Baker S."/>
            <person name="Barry K."/>
            <person name="Bills G."/>
            <person name="Bluhm B."/>
            <person name="Cannon C."/>
            <person name="Castanera R."/>
            <person name="Culley D."/>
            <person name="Daum C."/>
            <person name="Ezra D."/>
            <person name="Gonzalez J."/>
            <person name="Henrissat B."/>
            <person name="Kuo A."/>
            <person name="Liang C."/>
            <person name="Lipzen A."/>
            <person name="Lutzoni F."/>
            <person name="Magnuson J."/>
            <person name="Mondo S."/>
            <person name="Nolan M."/>
            <person name="Ohm R."/>
            <person name="Pangilinan J."/>
            <person name="Park H.-J."/>
            <person name="Ramirez L."/>
            <person name="Alfaro M."/>
            <person name="Sun H."/>
            <person name="Tritt A."/>
            <person name="Yoshinaga Y."/>
            <person name="Zwiers L.-H."/>
            <person name="Turgeon B."/>
            <person name="Goodwin S."/>
            <person name="Spatafora J."/>
            <person name="Crous P."/>
            <person name="Grigoriev I."/>
        </authorList>
    </citation>
    <scope>NUCLEOTIDE SEQUENCE</scope>
    <source>
        <strain evidence="2">CBS 690.94</strain>
    </source>
</reference>
<feature type="region of interest" description="Disordered" evidence="1">
    <location>
        <begin position="89"/>
        <end position="113"/>
    </location>
</feature>
<protein>
    <submittedName>
        <fullName evidence="2">Uncharacterized protein</fullName>
    </submittedName>
</protein>
<gene>
    <name evidence="2" type="ORF">P171DRAFT_102515</name>
</gene>
<feature type="compositionally biased region" description="Basic and acidic residues" evidence="1">
    <location>
        <begin position="90"/>
        <end position="113"/>
    </location>
</feature>
<evidence type="ECO:0000256" key="1">
    <source>
        <dbReference type="SAM" id="MobiDB-lite"/>
    </source>
</evidence>
<dbReference type="AlphaFoldDB" id="A0A9P4PAL8"/>
<keyword evidence="3" id="KW-1185">Reference proteome</keyword>
<accession>A0A9P4PAL8</accession>
<sequence>MAVLMTTQHAKLETAGPPLAVQLRALAVGLDSQPCSILPCEDNSCLGPSSEDCELCSFFPRKPGNLESRRQRAALRCIFMLEGVATLGDVPRRDKSPQSARAKVDLHPRETRTRPSHQALLFCACTCSSPPHRKQRAQRRASYTTSQSSAASSSALQTTTTLSPAKRNL</sequence>
<evidence type="ECO:0000313" key="3">
    <source>
        <dbReference type="Proteomes" id="UP000799764"/>
    </source>
</evidence>
<organism evidence="2 3">
    <name type="scientific">Karstenula rhodostoma CBS 690.94</name>
    <dbReference type="NCBI Taxonomy" id="1392251"/>
    <lineage>
        <taxon>Eukaryota</taxon>
        <taxon>Fungi</taxon>
        <taxon>Dikarya</taxon>
        <taxon>Ascomycota</taxon>
        <taxon>Pezizomycotina</taxon>
        <taxon>Dothideomycetes</taxon>
        <taxon>Pleosporomycetidae</taxon>
        <taxon>Pleosporales</taxon>
        <taxon>Massarineae</taxon>
        <taxon>Didymosphaeriaceae</taxon>
        <taxon>Karstenula</taxon>
    </lineage>
</organism>